<evidence type="ECO:0000256" key="3">
    <source>
        <dbReference type="ARBA" id="ARBA00022692"/>
    </source>
</evidence>
<feature type="transmembrane region" description="Helical" evidence="6">
    <location>
        <begin position="182"/>
        <end position="203"/>
    </location>
</feature>
<accession>A0ABQ3I5Q9</accession>
<sequence>MDIVVNGLLFGLLLSVLIGPVFFALIQNSIEKGFSSGLFMAMGIALSDSFYIVVTYLGVSQLVDNASFNIWLGGIGGSIMLVFGTIYLLKPVPQKGLRQKHQESTKWFQQILKGFFLNGINPFVLFFWLGIISKVTLDFKYTNGEAISFFIVLIATVFMADVAKSYFATKLSQIVTPRFMKIMNRVVGLALLLFSVKLFNFVLEQKGMALF</sequence>
<protein>
    <submittedName>
        <fullName evidence="7">Lysine transporter LysE</fullName>
    </submittedName>
</protein>
<evidence type="ECO:0000256" key="1">
    <source>
        <dbReference type="ARBA" id="ARBA00004651"/>
    </source>
</evidence>
<feature type="transmembrane region" description="Helical" evidence="6">
    <location>
        <begin position="70"/>
        <end position="89"/>
    </location>
</feature>
<comment type="caution">
    <text evidence="7">The sequence shown here is derived from an EMBL/GenBank/DDBJ whole genome shotgun (WGS) entry which is preliminary data.</text>
</comment>
<feature type="transmembrane region" description="Helical" evidence="6">
    <location>
        <begin position="110"/>
        <end position="132"/>
    </location>
</feature>
<evidence type="ECO:0000313" key="7">
    <source>
        <dbReference type="EMBL" id="GHE66724.1"/>
    </source>
</evidence>
<evidence type="ECO:0000313" key="8">
    <source>
        <dbReference type="Proteomes" id="UP000658258"/>
    </source>
</evidence>
<keyword evidence="8" id="KW-1185">Reference proteome</keyword>
<dbReference type="Pfam" id="PF01810">
    <property type="entry name" value="LysE"/>
    <property type="match status" value="1"/>
</dbReference>
<dbReference type="RefSeq" id="WP_189630372.1">
    <property type="nucleotide sequence ID" value="NZ_BNAG01000003.1"/>
</dbReference>
<dbReference type="PANTHER" id="PTHR30086:SF20">
    <property type="entry name" value="ARGININE EXPORTER PROTEIN ARGO-RELATED"/>
    <property type="match status" value="1"/>
</dbReference>
<comment type="subcellular location">
    <subcellularLocation>
        <location evidence="1">Cell membrane</location>
        <topology evidence="1">Multi-pass membrane protein</topology>
    </subcellularLocation>
</comment>
<keyword evidence="2" id="KW-1003">Cell membrane</keyword>
<dbReference type="PANTHER" id="PTHR30086">
    <property type="entry name" value="ARGININE EXPORTER PROTEIN ARGO"/>
    <property type="match status" value="1"/>
</dbReference>
<dbReference type="EMBL" id="BNAG01000003">
    <property type="protein sequence ID" value="GHE66724.1"/>
    <property type="molecule type" value="Genomic_DNA"/>
</dbReference>
<feature type="transmembrane region" description="Helical" evidence="6">
    <location>
        <begin position="144"/>
        <end position="162"/>
    </location>
</feature>
<feature type="transmembrane region" description="Helical" evidence="6">
    <location>
        <begin position="38"/>
        <end position="58"/>
    </location>
</feature>
<feature type="transmembrane region" description="Helical" evidence="6">
    <location>
        <begin position="6"/>
        <end position="26"/>
    </location>
</feature>
<organism evidence="7 8">
    <name type="scientific">Roseivirga thermotolerans</name>
    <dbReference type="NCBI Taxonomy" id="1758176"/>
    <lineage>
        <taxon>Bacteria</taxon>
        <taxon>Pseudomonadati</taxon>
        <taxon>Bacteroidota</taxon>
        <taxon>Cytophagia</taxon>
        <taxon>Cytophagales</taxon>
        <taxon>Roseivirgaceae</taxon>
        <taxon>Roseivirga</taxon>
    </lineage>
</organism>
<evidence type="ECO:0000256" key="5">
    <source>
        <dbReference type="ARBA" id="ARBA00023136"/>
    </source>
</evidence>
<gene>
    <name evidence="7" type="ORF">GCM10011340_22670</name>
</gene>
<keyword evidence="5 6" id="KW-0472">Membrane</keyword>
<reference evidence="8" key="1">
    <citation type="journal article" date="2019" name="Int. J. Syst. Evol. Microbiol.">
        <title>The Global Catalogue of Microorganisms (GCM) 10K type strain sequencing project: providing services to taxonomists for standard genome sequencing and annotation.</title>
        <authorList>
            <consortium name="The Broad Institute Genomics Platform"/>
            <consortium name="The Broad Institute Genome Sequencing Center for Infectious Disease"/>
            <person name="Wu L."/>
            <person name="Ma J."/>
        </authorList>
    </citation>
    <scope>NUCLEOTIDE SEQUENCE [LARGE SCALE GENOMIC DNA]</scope>
    <source>
        <strain evidence="8">CGMCC 1.15111</strain>
    </source>
</reference>
<evidence type="ECO:0000256" key="4">
    <source>
        <dbReference type="ARBA" id="ARBA00022989"/>
    </source>
</evidence>
<keyword evidence="3 6" id="KW-0812">Transmembrane</keyword>
<keyword evidence="4 6" id="KW-1133">Transmembrane helix</keyword>
<dbReference type="InterPro" id="IPR001123">
    <property type="entry name" value="LeuE-type"/>
</dbReference>
<evidence type="ECO:0000256" key="2">
    <source>
        <dbReference type="ARBA" id="ARBA00022475"/>
    </source>
</evidence>
<name>A0ABQ3I5Q9_9BACT</name>
<evidence type="ECO:0000256" key="6">
    <source>
        <dbReference type="SAM" id="Phobius"/>
    </source>
</evidence>
<dbReference type="Proteomes" id="UP000658258">
    <property type="component" value="Unassembled WGS sequence"/>
</dbReference>
<proteinExistence type="predicted"/>